<dbReference type="RefSeq" id="WP_349272520.1">
    <property type="nucleotide sequence ID" value="NZ_JBECZB010000003.1"/>
</dbReference>
<keyword evidence="1" id="KW-0175">Coiled coil</keyword>
<evidence type="ECO:0000313" key="3">
    <source>
        <dbReference type="Proteomes" id="UP001447151"/>
    </source>
</evidence>
<name>A0ABV1JII9_NEIPO</name>
<organism evidence="2 3">
    <name type="scientific">Neisseria polysaccharea</name>
    <dbReference type="NCBI Taxonomy" id="489"/>
    <lineage>
        <taxon>Bacteria</taxon>
        <taxon>Pseudomonadati</taxon>
        <taxon>Pseudomonadota</taxon>
        <taxon>Betaproteobacteria</taxon>
        <taxon>Neisseriales</taxon>
        <taxon>Neisseriaceae</taxon>
        <taxon>Neisseria</taxon>
    </lineage>
</organism>
<dbReference type="EMBL" id="JBECZB010000003">
    <property type="protein sequence ID" value="MEQ3510297.1"/>
    <property type="molecule type" value="Genomic_DNA"/>
</dbReference>
<dbReference type="InterPro" id="IPR047879">
    <property type="entry name" value="YjiT"/>
</dbReference>
<sequence length="1427" mass="166047">MTNSTAELISKLKEIYQENISLKQQITQYKIQQQTIQQHFNAAKQQILQHRQNLVVKEQLLTEQRETFIKQFKQALADERVQLQLQQLQMEHEQLWHYQQAQIQAAVDVQVNVENQIYFLQNKCELSKNQLVELNALLAEKRSELAQSEQNIQAAVEPVPDDLPLVTPTIASPSKPLITAVKHNVKGEVVNKAIDFLVEEWRNAHIELLEGNPQKAEQIYIELNGLSNEAFAKVANMWIYDPKADKEQFKDGIIKFNKLFTSYNDVLLGIKKWQPRRSVFEKLGKEAYINYLKDMVSGLKKPRINKSDLEKLAGLQLSSVATPFSKWLAEFLLMRDMFEIVARPLFRYAMSEQEYDELRDLFRQHNQIIRSNQARYVEWCACYCLAASEIYRREYAGASWTWDLIDKQLSLNFASQQAHYEIVSVGLNYWQRPLHIYESNRTNYLGTLFAECGLPVKLLTSEDNVFGKLLEYGLAKYDESLQSYRPLERFLQEREQYLADTFRNEATISLLAETVRVLMNLAQTYDLTNEAEPVAYLDNVAQDWRLRFPFMLPEKHADNLINRWLGNAAVEQHKSAKQHFSCAHYVKNDVWQFTAVLGLPETFAFDVSGDYQGRTILQWALFEGEQAVERVGGTVFATLHEQTLSFRLPESKINVLRQLPDYPLSVRFFADGRLLYTRMLPETEIDTQSPCVFVKTDEQTWHLLANAEYIRVNEPYLARLPIEFRLPENAVGVYQDNQANWLTAQMDLHAKTDENRTIHIDYTDKSSANISLRGELFYHYQHANINSAPIYRGFPSIHTPEDLPCTHIEIQQQKYANTRTIEQYGTFQAAFFSNETCLLSRKITVLPKDFQCRWEKIATQKQPAQLSVQSNEHLFCELYGEDLIIDPKHQGFSVQHTSALPPDHCIVRVGSNEHIAASLRLPFAFEGAYLLNEMGLLDEQHLTLSQLLGKVVSIYSSQKYIEMNWRLLPENINRSFRIPMEQSSAQIHLHSFKTELLQLLACSNSQDSYIEWTFSNSKLTLRLSHYQGVIQWNNQIYQHGQWVNLTDTPHQHFVIKQNAADELACANAEIEIMRLDTPKPSAQKLPESQYLGNHRYDLLPEQYGEGLWLIYPAPTSPIAFRPTIFDNSETPFVAPEQIDDLHTAARAFHPKLRPNAIADVIATMATQPEHSGWEYFAALKEYFAHLPLSVFKVWKELARQPESLAMAVWRLGLDNEFCERIRHELAVVWEWQPERALRNALNIYQSYFQNKFKGLGIEITLHEDVLPMNIICHSPILREHIFKGYLNDENQAKQAIRYKDIAYPRLRDEQSFYTAHYNALRQIRRLPEYLCEPLQQWVNTQRNQHKWIAELSKTDYDRAVVWLPIFSAFVKVGKAKPQDLLREYNQMDLPAELLHCFYEVYRLDPGWFDYICATVTSEKMANETERS</sequence>
<reference evidence="2 3" key="1">
    <citation type="submission" date="2024-05" db="EMBL/GenBank/DDBJ databases">
        <authorList>
            <person name="Matzinger S.R."/>
            <person name="Bankers L."/>
            <person name="Rossheim A."/>
            <person name="Hetherington-Rauth M.C."/>
            <person name="Smith A."/>
            <person name="Baird S."/>
            <person name="Polanco D."/>
        </authorList>
    </citation>
    <scope>NUCLEOTIDE SEQUENCE [LARGE SCALE GENOMIC DNA]</scope>
    <source>
        <strain evidence="2 3">2024CJ-00066</strain>
    </source>
</reference>
<evidence type="ECO:0000256" key="1">
    <source>
        <dbReference type="SAM" id="Coils"/>
    </source>
</evidence>
<protein>
    <submittedName>
        <fullName evidence="2">STY4851/ECs_5259 family protein</fullName>
    </submittedName>
</protein>
<feature type="coiled-coil region" evidence="1">
    <location>
        <begin position="124"/>
        <end position="151"/>
    </location>
</feature>
<keyword evidence="3" id="KW-1185">Reference proteome</keyword>
<dbReference type="Proteomes" id="UP001447151">
    <property type="component" value="Unassembled WGS sequence"/>
</dbReference>
<proteinExistence type="predicted"/>
<dbReference type="NCBIfam" id="NF038336">
    <property type="entry name" value="YjiT_fam"/>
    <property type="match status" value="1"/>
</dbReference>
<accession>A0ABV1JII9</accession>
<comment type="caution">
    <text evidence="2">The sequence shown here is derived from an EMBL/GenBank/DDBJ whole genome shotgun (WGS) entry which is preliminary data.</text>
</comment>
<evidence type="ECO:0000313" key="2">
    <source>
        <dbReference type="EMBL" id="MEQ3510297.1"/>
    </source>
</evidence>
<gene>
    <name evidence="2" type="ORF">ABM124_02980</name>
</gene>